<protein>
    <recommendedName>
        <fullName evidence="1">ABC-three component systems C-terminal domain-containing protein</fullName>
    </recommendedName>
</protein>
<dbReference type="Pfam" id="PF20275">
    <property type="entry name" value="CTD10"/>
    <property type="match status" value="1"/>
</dbReference>
<reference evidence="3" key="1">
    <citation type="submission" date="2012-11" db="EMBL/GenBank/DDBJ databases">
        <authorList>
            <person name="Lucero-Rivera Y.E."/>
            <person name="Tovar-Ramirez D."/>
        </authorList>
    </citation>
    <scope>NUCLEOTIDE SEQUENCE [LARGE SCALE GENOMIC DNA]</scope>
    <source>
        <strain evidence="3">Araruama</strain>
    </source>
</reference>
<feature type="domain" description="ABC-three component systems C-terminal" evidence="1">
    <location>
        <begin position="63"/>
        <end position="186"/>
    </location>
</feature>
<sequence>MEGYSILDTQEKMLARHLFQNKILKADAKDMENILFKLDDDQILSISGNIPDPASIKMLDYSMLNEVVSHIMKLTLNKGDIAKVILPDVDKKIKFNNLSKPIACLLNNGFFQLHALNEYLANNSNFLADSLRDKMNDIYTHEKSQSKGDDLFWAIVNCASPTAETMYQTSVIVIMSKYFETCDIFEEPNDIQQSKINEKQ</sequence>
<proteinExistence type="predicted"/>
<organism evidence="2 3">
    <name type="scientific">Candidatus Magnetoglobus multicellularis str. Araruama</name>
    <dbReference type="NCBI Taxonomy" id="890399"/>
    <lineage>
        <taxon>Bacteria</taxon>
        <taxon>Pseudomonadati</taxon>
        <taxon>Thermodesulfobacteriota</taxon>
        <taxon>Desulfobacteria</taxon>
        <taxon>Desulfobacterales</taxon>
        <taxon>Desulfobacteraceae</taxon>
        <taxon>Candidatus Magnetoglobus</taxon>
    </lineage>
</organism>
<dbReference type="EMBL" id="ATBP01000532">
    <property type="protein sequence ID" value="ETR69910.1"/>
    <property type="molecule type" value="Genomic_DNA"/>
</dbReference>
<dbReference type="AlphaFoldDB" id="A0A1V1P510"/>
<evidence type="ECO:0000259" key="1">
    <source>
        <dbReference type="Pfam" id="PF20275"/>
    </source>
</evidence>
<accession>A0A1V1P510</accession>
<evidence type="ECO:0000313" key="2">
    <source>
        <dbReference type="EMBL" id="ETR69910.1"/>
    </source>
</evidence>
<name>A0A1V1P510_9BACT</name>
<gene>
    <name evidence="2" type="ORF">OMM_03619</name>
</gene>
<dbReference type="Proteomes" id="UP000189670">
    <property type="component" value="Unassembled WGS sequence"/>
</dbReference>
<comment type="caution">
    <text evidence="2">The sequence shown here is derived from an EMBL/GenBank/DDBJ whole genome shotgun (WGS) entry which is preliminary data.</text>
</comment>
<dbReference type="InterPro" id="IPR046919">
    <property type="entry name" value="ABC-3C_CTD10"/>
</dbReference>
<evidence type="ECO:0000313" key="3">
    <source>
        <dbReference type="Proteomes" id="UP000189670"/>
    </source>
</evidence>